<feature type="compositionally biased region" description="Polar residues" evidence="1">
    <location>
        <begin position="867"/>
        <end position="883"/>
    </location>
</feature>
<dbReference type="Pfam" id="PF08058">
    <property type="entry name" value="NPCC"/>
    <property type="match status" value="1"/>
</dbReference>
<dbReference type="SUPFAM" id="SSF48371">
    <property type="entry name" value="ARM repeat"/>
    <property type="match status" value="1"/>
</dbReference>
<dbReference type="InterPro" id="IPR012578">
    <property type="entry name" value="Nucl_pore_cmplx"/>
</dbReference>
<dbReference type="PANTHER" id="PTHR21575">
    <property type="entry name" value="PROTEIN HID1"/>
    <property type="match status" value="1"/>
</dbReference>
<reference evidence="3 4" key="1">
    <citation type="journal article" date="2013" name="Fungal Biol.">
        <title>Analysis of microsatellite markers in the genome of the plant pathogen Ceratocystis fimbriata.</title>
        <authorList>
            <person name="Simpson M.C."/>
            <person name="Wilken P.M."/>
            <person name="Coetzee M.P."/>
            <person name="Wingfield M.J."/>
            <person name="Wingfield B.D."/>
        </authorList>
    </citation>
    <scope>NUCLEOTIDE SEQUENCE [LARGE SCALE GENOMIC DNA]</scope>
    <source>
        <strain evidence="3 4">CBS 114723</strain>
    </source>
</reference>
<feature type="compositionally biased region" description="Polar residues" evidence="1">
    <location>
        <begin position="938"/>
        <end position="947"/>
    </location>
</feature>
<dbReference type="InterPro" id="IPR016024">
    <property type="entry name" value="ARM-type_fold"/>
</dbReference>
<reference evidence="3 4" key="2">
    <citation type="journal article" date="2013" name="IMA Fungus">
        <title>IMA Genome-F 1: Ceratocystis fimbriata: Draft nuclear genome sequence for the plant pathogen, Ceratocystis fimbriata.</title>
        <authorList>
            <person name="Wilken P.M."/>
            <person name="Steenkamp E.T."/>
            <person name="Wingfield M.J."/>
            <person name="de Beer Z.W."/>
            <person name="Wingfield B.D."/>
        </authorList>
    </citation>
    <scope>NUCLEOTIDE SEQUENCE [LARGE SCALE GENOMIC DNA]</scope>
    <source>
        <strain evidence="3 4">CBS 114723</strain>
    </source>
</reference>
<feature type="transmembrane region" description="Helical" evidence="2">
    <location>
        <begin position="92"/>
        <end position="116"/>
    </location>
</feature>
<feature type="compositionally biased region" description="Polar residues" evidence="1">
    <location>
        <begin position="157"/>
        <end position="175"/>
    </location>
</feature>
<gene>
    <name evidence="3" type="primary">HID1</name>
    <name evidence="3" type="ORF">CFIMG_001955RA</name>
</gene>
<name>A0A2C5X464_9PEZI</name>
<dbReference type="OrthoDB" id="432953at2759"/>
<protein>
    <submittedName>
        <fullName evidence="3">Protein HID1</fullName>
    </submittedName>
</protein>
<feature type="region of interest" description="Disordered" evidence="1">
    <location>
        <begin position="1150"/>
        <end position="1172"/>
    </location>
</feature>
<dbReference type="Proteomes" id="UP000222788">
    <property type="component" value="Unassembled WGS sequence"/>
</dbReference>
<evidence type="ECO:0000313" key="4">
    <source>
        <dbReference type="Proteomes" id="UP000222788"/>
    </source>
</evidence>
<sequence>MSSAAYRSQSNAAITTPVKKTTIPPLASESPGTWKHPQLDEIQRRRNASTFTEKNMRQVALSIGALLALWALEYAVTSYLNFDFLSRSTRSYFAWAFTVLHAAPIANIGLALLPLVRPVDNLADIPLSNEQRHLLGLPLLAVPTADAKFSTPPRYSRTPSMADSVNSRASYNGSPLSGRGSPAAVSPLKNSQFSPITSPLQHKSAQFSPISSPLQHKTSNNMPKLGFLGSSTSSTRRPSFGSNSPSLGVGSSSSANLFADLGTPSPASKRASVGLNKSLAMGASDSKLVFKKGILRLSEERNIPADDPYWVSFWELPESAEDVFSLFAPSDIRRTRDNALENLETLVLAATSRLFMLRHHPSFPDPEYAPDCDLLNCVRVLTRILPFIFEEESLAPWEDKFLWGIRRKKTRKASLASEVLFDESMASPKPVIDEFEEAKPLAEELIDTLIELLFFSGFTIQKQPPGKDRVSFAIWQSGVGCNTTNPTTKEFESNRCEILRLLIVMASQSLYMTPPVLTQRGVRTLSYICTSTDKQAVLSVLCSLLNTTLKYNPTSWRVPYNTLVAKDSKQALATHSLQLLLALLLYPIPEGYPSTKNVYRHFLGRLHRSQDFQFMVDGMTRILNQPLQEKTSLIPGAQNQAGFVSEVLMLFWEVTQSNKRFRAFIVDTEKCHEFVVLALFYALEYRNDASKQGVVRMCAFLLQTLSVERNFGVNLNVLFEGHNSLPMVMRIPGFRGSYADFLIHSIYSLIAQSHSNLTAIYPALLAVLNNVAPHLQNLTPKTCNKIMQLFSSMSSLSFLLANETNHDLLRALLETINGIVEHQYDKNPDFVYAVLRHRKRIEALRSFTLESGQEEIERRQRSRKESSASTETYDPTSTSNRSSVDGGFGFLQQNQSSNNSVQSPGLRNVPEDSTFEIGDDEDSDDPEQTDTEEDYRPTPTTTDSPSCAGSAVSPEDAVPVQLRGMSEKARGKLPAGAPTFSRQNSLSSFSFPASGPRNTSGVFEPTAAWIDRWLPELPLHTLLILMQQLGALIPRQNLTPDVATTHVRQQIQSINVIGLEASLIRVHSFEWGPMALGWYEALLWGLIFTSEMRLGNGAMSLWAGTAIRLFRVQETAPAGPTLTSPRGAVDAVGSNIVSRIGAINLRGASGSSTANTGVGANGGSGSGGASAR</sequence>
<evidence type="ECO:0000256" key="1">
    <source>
        <dbReference type="SAM" id="MobiDB-lite"/>
    </source>
</evidence>
<feature type="compositionally biased region" description="Basic and acidic residues" evidence="1">
    <location>
        <begin position="855"/>
        <end position="866"/>
    </location>
</feature>
<feature type="compositionally biased region" description="Polar residues" evidence="1">
    <location>
        <begin position="188"/>
        <end position="222"/>
    </location>
</feature>
<evidence type="ECO:0000313" key="3">
    <source>
        <dbReference type="EMBL" id="PHH52671.1"/>
    </source>
</evidence>
<comment type="caution">
    <text evidence="3">The sequence shown here is derived from an EMBL/GenBank/DDBJ whole genome shotgun (WGS) entry which is preliminary data.</text>
</comment>
<evidence type="ECO:0000256" key="2">
    <source>
        <dbReference type="SAM" id="Phobius"/>
    </source>
</evidence>
<dbReference type="InterPro" id="IPR026705">
    <property type="entry name" value="Hid-1/Ecm30"/>
</dbReference>
<organism evidence="3 4">
    <name type="scientific">Ceratocystis fimbriata CBS 114723</name>
    <dbReference type="NCBI Taxonomy" id="1035309"/>
    <lineage>
        <taxon>Eukaryota</taxon>
        <taxon>Fungi</taxon>
        <taxon>Dikarya</taxon>
        <taxon>Ascomycota</taxon>
        <taxon>Pezizomycotina</taxon>
        <taxon>Sordariomycetes</taxon>
        <taxon>Hypocreomycetidae</taxon>
        <taxon>Microascales</taxon>
        <taxon>Ceratocystidaceae</taxon>
        <taxon>Ceratocystis</taxon>
    </lineage>
</organism>
<keyword evidence="2" id="KW-0812">Transmembrane</keyword>
<accession>A0A2C5X464</accession>
<feature type="transmembrane region" description="Helical" evidence="2">
    <location>
        <begin position="59"/>
        <end position="80"/>
    </location>
</feature>
<feature type="compositionally biased region" description="Acidic residues" evidence="1">
    <location>
        <begin position="913"/>
        <end position="933"/>
    </location>
</feature>
<dbReference type="STRING" id="1035309.A0A2C5X464"/>
<feature type="region of interest" description="Disordered" evidence="1">
    <location>
        <begin position="150"/>
        <end position="250"/>
    </location>
</feature>
<dbReference type="EMBL" id="APWK03000059">
    <property type="protein sequence ID" value="PHH52671.1"/>
    <property type="molecule type" value="Genomic_DNA"/>
</dbReference>
<dbReference type="GO" id="GO:0000138">
    <property type="term" value="C:Golgi trans cisterna"/>
    <property type="evidence" value="ECO:0007669"/>
    <property type="project" value="TreeGrafter"/>
</dbReference>
<keyword evidence="2" id="KW-1133">Transmembrane helix</keyword>
<keyword evidence="4" id="KW-1185">Reference proteome</keyword>
<dbReference type="AlphaFoldDB" id="A0A2C5X464"/>
<feature type="compositionally biased region" description="Low complexity" evidence="1">
    <location>
        <begin position="241"/>
        <end position="250"/>
    </location>
</feature>
<dbReference type="PANTHER" id="PTHR21575:SF12">
    <property type="entry name" value="PROTEIN HID1"/>
    <property type="match status" value="1"/>
</dbReference>
<feature type="region of interest" description="Disordered" evidence="1">
    <location>
        <begin position="851"/>
        <end position="956"/>
    </location>
</feature>
<feature type="compositionally biased region" description="Gly residues" evidence="1">
    <location>
        <begin position="1159"/>
        <end position="1172"/>
    </location>
</feature>
<dbReference type="GO" id="GO:0005797">
    <property type="term" value="C:Golgi medial cisterna"/>
    <property type="evidence" value="ECO:0007669"/>
    <property type="project" value="TreeGrafter"/>
</dbReference>
<dbReference type="GO" id="GO:0016020">
    <property type="term" value="C:membrane"/>
    <property type="evidence" value="ECO:0007669"/>
    <property type="project" value="TreeGrafter"/>
</dbReference>
<proteinExistence type="predicted"/>
<dbReference type="Pfam" id="PF12722">
    <property type="entry name" value="Hid1"/>
    <property type="match status" value="1"/>
</dbReference>
<feature type="compositionally biased region" description="Low complexity" evidence="1">
    <location>
        <begin position="892"/>
        <end position="903"/>
    </location>
</feature>
<keyword evidence="2" id="KW-0472">Membrane</keyword>